<dbReference type="GeneID" id="83218620"/>
<keyword evidence="2" id="KW-1185">Reference proteome</keyword>
<dbReference type="CDD" id="cd10527">
    <property type="entry name" value="SET_LSMT"/>
    <property type="match status" value="1"/>
</dbReference>
<dbReference type="EMBL" id="JARTCD010000084">
    <property type="protein sequence ID" value="KAJ8653170.1"/>
    <property type="molecule type" value="Genomic_DNA"/>
</dbReference>
<sequence>MPEKNTNMNLLMEFLQDNGVIWDKELVEVLPACMNPDLSDTTYACYAIKDCKEGDVIAWIPRSSLLSSKTTAIADMIMEEGLASTLRPECSLALALMYELLADDESPWKGYLQSLPTNIMTPTTWNAKDKDLLRGTEVENTNKACTIHVWDDYQKIQRRFPSYSYSKYWTNVILVRSHMLRVDDYHHLAMVPFMNLLMKHDDDHHKGQARLDVSDGAGVCQSCGKNQIGNCPSCSVPYVKSGGDQQQLHLDDLEALEEAGVNFYNQHTSKDQDIYYRVVLTRGVKKGDMIRYDYGPYSSAEMLTRFGFCYTDNDLEHEKFSVSREMIFAVCVDTVRDVMRGKQRMTTVATKRASDHVRERFRFYCSKIQYLSLAFTSNYSILASIFGTNSYILPAIHDRYTAINGCYPDDLLVLLHIVFANDALFNSYQANIFVAVGDMRKYLGLIHGQEEGHHAINGKRVRPDPQVEHLQRLVFTACHRLSSRRRACYDEPGAYLPIPPEMDAYRRDHEQLEREEYYALTCRINEKRIIQKSMEHYRHLIDVCLEDEDALNYSNKKYRSN</sequence>
<dbReference type="GO" id="GO:0016279">
    <property type="term" value="F:protein-lysine N-methyltransferase activity"/>
    <property type="evidence" value="ECO:0007669"/>
    <property type="project" value="TreeGrafter"/>
</dbReference>
<organism evidence="1 2">
    <name type="scientific">Lichtheimia ornata</name>
    <dbReference type="NCBI Taxonomy" id="688661"/>
    <lineage>
        <taxon>Eukaryota</taxon>
        <taxon>Fungi</taxon>
        <taxon>Fungi incertae sedis</taxon>
        <taxon>Mucoromycota</taxon>
        <taxon>Mucoromycotina</taxon>
        <taxon>Mucoromycetes</taxon>
        <taxon>Mucorales</taxon>
        <taxon>Lichtheimiaceae</taxon>
        <taxon>Lichtheimia</taxon>
    </lineage>
</organism>
<dbReference type="InterPro" id="IPR050600">
    <property type="entry name" value="SETD3_SETD6_MTase"/>
</dbReference>
<protein>
    <recommendedName>
        <fullName evidence="3">SET domain-containing protein</fullName>
    </recommendedName>
</protein>
<dbReference type="Proteomes" id="UP001234581">
    <property type="component" value="Unassembled WGS sequence"/>
</dbReference>
<dbReference type="AlphaFoldDB" id="A0AAD7UTX1"/>
<dbReference type="InterPro" id="IPR046341">
    <property type="entry name" value="SET_dom_sf"/>
</dbReference>
<evidence type="ECO:0000313" key="2">
    <source>
        <dbReference type="Proteomes" id="UP001234581"/>
    </source>
</evidence>
<comment type="caution">
    <text evidence="1">The sequence shown here is derived from an EMBL/GenBank/DDBJ whole genome shotgun (WGS) entry which is preliminary data.</text>
</comment>
<dbReference type="GO" id="GO:0005634">
    <property type="term" value="C:nucleus"/>
    <property type="evidence" value="ECO:0007669"/>
    <property type="project" value="TreeGrafter"/>
</dbReference>
<dbReference type="PANTHER" id="PTHR13271">
    <property type="entry name" value="UNCHARACTERIZED PUTATIVE METHYLTRANSFERASE"/>
    <property type="match status" value="1"/>
</dbReference>
<gene>
    <name evidence="1" type="ORF">O0I10_011219</name>
</gene>
<proteinExistence type="predicted"/>
<name>A0AAD7UTX1_9FUNG</name>
<dbReference type="RefSeq" id="XP_058338084.1">
    <property type="nucleotide sequence ID" value="XM_058491189.1"/>
</dbReference>
<dbReference type="SUPFAM" id="SSF82199">
    <property type="entry name" value="SET domain"/>
    <property type="match status" value="2"/>
</dbReference>
<evidence type="ECO:0000313" key="1">
    <source>
        <dbReference type="EMBL" id="KAJ8653170.1"/>
    </source>
</evidence>
<dbReference type="PANTHER" id="PTHR13271:SF34">
    <property type="entry name" value="N-LYSINE METHYLTRANSFERASE SETD6"/>
    <property type="match status" value="1"/>
</dbReference>
<accession>A0AAD7UTX1</accession>
<dbReference type="Gene3D" id="3.90.1410.10">
    <property type="entry name" value="set domain protein methyltransferase, domain 1"/>
    <property type="match status" value="1"/>
</dbReference>
<evidence type="ECO:0008006" key="3">
    <source>
        <dbReference type="Google" id="ProtNLM"/>
    </source>
</evidence>
<reference evidence="1 2" key="1">
    <citation type="submission" date="2023-03" db="EMBL/GenBank/DDBJ databases">
        <title>Genome sequence of Lichtheimia ornata CBS 291.66.</title>
        <authorList>
            <person name="Mohabir J.T."/>
            <person name="Shea T.P."/>
            <person name="Kurbessoian T."/>
            <person name="Berby B."/>
            <person name="Fontaine J."/>
            <person name="Livny J."/>
            <person name="Gnirke A."/>
            <person name="Stajich J.E."/>
            <person name="Cuomo C.A."/>
        </authorList>
    </citation>
    <scope>NUCLEOTIDE SEQUENCE [LARGE SCALE GENOMIC DNA]</scope>
    <source>
        <strain evidence="1">CBS 291.66</strain>
    </source>
</reference>